<organism evidence="1 2">
    <name type="scientific">Limosa lapponica baueri</name>
    <dbReference type="NCBI Taxonomy" id="1758121"/>
    <lineage>
        <taxon>Eukaryota</taxon>
        <taxon>Metazoa</taxon>
        <taxon>Chordata</taxon>
        <taxon>Craniata</taxon>
        <taxon>Vertebrata</taxon>
        <taxon>Euteleostomi</taxon>
        <taxon>Archelosauria</taxon>
        <taxon>Archosauria</taxon>
        <taxon>Dinosauria</taxon>
        <taxon>Saurischia</taxon>
        <taxon>Theropoda</taxon>
        <taxon>Coelurosauria</taxon>
        <taxon>Aves</taxon>
        <taxon>Neognathae</taxon>
        <taxon>Neoaves</taxon>
        <taxon>Charadriiformes</taxon>
        <taxon>Scolopacidae</taxon>
        <taxon>Limosa</taxon>
    </lineage>
</organism>
<reference evidence="2" key="1">
    <citation type="submission" date="2017-11" db="EMBL/GenBank/DDBJ databases">
        <authorList>
            <person name="Lima N.C."/>
            <person name="Parody-Merino A.M."/>
            <person name="Battley P.F."/>
            <person name="Fidler A.E."/>
            <person name="Prosdocimi F."/>
        </authorList>
    </citation>
    <scope>NUCLEOTIDE SEQUENCE [LARGE SCALE GENOMIC DNA]</scope>
</reference>
<reference evidence="2" key="2">
    <citation type="submission" date="2017-12" db="EMBL/GenBank/DDBJ databases">
        <title>Genome sequence of the Bar-tailed Godwit (Limosa lapponica baueri).</title>
        <authorList>
            <person name="Lima N.C.B."/>
            <person name="Parody-Merino A.M."/>
            <person name="Battley P.F."/>
            <person name="Fidler A.E."/>
            <person name="Prosdocimi F."/>
        </authorList>
    </citation>
    <scope>NUCLEOTIDE SEQUENCE [LARGE SCALE GENOMIC DNA]</scope>
</reference>
<gene>
    <name evidence="1" type="ORF">llap_1468</name>
</gene>
<proteinExistence type="predicted"/>
<accession>A0A2I0UQ68</accession>
<dbReference type="AlphaFoldDB" id="A0A2I0UQ68"/>
<keyword evidence="2" id="KW-1185">Reference proteome</keyword>
<dbReference type="EMBL" id="KZ505658">
    <property type="protein sequence ID" value="PKU48189.1"/>
    <property type="molecule type" value="Genomic_DNA"/>
</dbReference>
<evidence type="ECO:0000313" key="2">
    <source>
        <dbReference type="Proteomes" id="UP000233556"/>
    </source>
</evidence>
<sequence length="137" mass="14719">MADTLCASSPVSALDTDGWTVVDQGQLIVPHAWPDIQMWFYWFSAGADLIEQCCPHHAMVQFLSGSDPWQRKEDGDPGGTLLVCLLMTLPPEISLSFGFLHVSKAEKSAFMVVPTGESSSAGATLAAAITQISSFRS</sequence>
<name>A0A2I0UQ68_LIMLA</name>
<protein>
    <submittedName>
        <fullName evidence="1">Uncharacterized protein</fullName>
    </submittedName>
</protein>
<evidence type="ECO:0000313" key="1">
    <source>
        <dbReference type="EMBL" id="PKU48189.1"/>
    </source>
</evidence>
<dbReference type="Proteomes" id="UP000233556">
    <property type="component" value="Unassembled WGS sequence"/>
</dbReference>